<organism evidence="5 6">
    <name type="scientific">Gelidibacter salicanalis</name>
    <dbReference type="NCBI Taxonomy" id="291193"/>
    <lineage>
        <taxon>Bacteria</taxon>
        <taxon>Pseudomonadati</taxon>
        <taxon>Bacteroidota</taxon>
        <taxon>Flavobacteriia</taxon>
        <taxon>Flavobacteriales</taxon>
        <taxon>Flavobacteriaceae</taxon>
        <taxon>Gelidibacter</taxon>
    </lineage>
</organism>
<dbReference type="GO" id="GO:0009341">
    <property type="term" value="C:beta-galactosidase complex"/>
    <property type="evidence" value="ECO:0007669"/>
    <property type="project" value="InterPro"/>
</dbReference>
<evidence type="ECO:0000313" key="6">
    <source>
        <dbReference type="Proteomes" id="UP000662373"/>
    </source>
</evidence>
<dbReference type="Gene3D" id="3.20.20.80">
    <property type="entry name" value="Glycosidases"/>
    <property type="match status" value="1"/>
</dbReference>
<dbReference type="SUPFAM" id="SSF51445">
    <property type="entry name" value="(Trans)glycosidases"/>
    <property type="match status" value="1"/>
</dbReference>
<evidence type="ECO:0000256" key="1">
    <source>
        <dbReference type="ARBA" id="ARBA00022801"/>
    </source>
</evidence>
<protein>
    <submittedName>
        <fullName evidence="5">Beta-galactosidase</fullName>
    </submittedName>
</protein>
<keyword evidence="6" id="KW-1185">Reference proteome</keyword>
<name>A0A934KUE4_9FLAO</name>
<dbReference type="RefSeq" id="WP_199600191.1">
    <property type="nucleotide sequence ID" value="NZ_JAEHJZ010000032.1"/>
</dbReference>
<sequence>MGKSVFYVILIFSILFVSSGQSQSSEKIANQKIKELKKLIQALEKLNIEAFKEELAIATAEEFLKYANWDEKNIKENTEHFKQINIYKDSALVMAQKLPEFERNDIIKLLDETIEVAELLISGKIKRTPYVRPDWSQIVIDGNRLLYRNKPVFLHDYTWKPSTPKLSKYFGGLNNFLINPNQLKTKNGDLNSNVLQRLKEGSSNNAGFVFISHKDTPQWAEEVYGTELDKIMGKPFTSYDIDNPGARDMLSKLFKATVPYLADKKHTQLGYMLANEPRWANYSNGNKNVWFRADVSKYTLDKFETWLHKRHETIEKLNLLWETNMSDFNEVALQLPVDLSERGTAKWYDWTTFNQERVTEWFTFMKSEIRKYDPQAKAHLKVMPSIFTDNDPDSGVDWEALTELSEINGNDAASHYNTTKPNSSDWDDNYAWGWRELFMGYDFLKSIQPNQINFNSESHLLSGSHVRDLYMNPKYVRAAYWSAHILGLNATQTWFWPRRPDGSLRPNSEKGYAGSNNQQPRVTFELENTILDLNRFSEEITAFQQQRKPIRLYYSKTSASQNADYMNKTFGLYESLNFEGIPLGFATENIIKRIDNKEWEVILIYETQQVTIDELQALQYYLDNGGTIITDEISLKTDAYGASLPALDQSKGKLLVVSTLQEMKGRTLSLLQEKELLPAIEIIENDGESAKKCIWRVIENDKGNHVLSVVNVGKHDVTLNFRNRKTNRAIAFKELISDIPIKFGPVLKPYEVLFIEELKN</sequence>
<feature type="domain" description="Glycoside hydrolase family 42 N-terminal" evidence="4">
    <location>
        <begin position="292"/>
        <end position="391"/>
    </location>
</feature>
<keyword evidence="2" id="KW-0326">Glycosidase</keyword>
<evidence type="ECO:0000256" key="3">
    <source>
        <dbReference type="SAM" id="Coils"/>
    </source>
</evidence>
<reference evidence="5 6" key="1">
    <citation type="submission" date="2020-09" db="EMBL/GenBank/DDBJ databases">
        <title>Draft genome of Gelidibacter salicanalis PAMC21136.</title>
        <authorList>
            <person name="Park H."/>
        </authorList>
    </citation>
    <scope>NUCLEOTIDE SEQUENCE [LARGE SCALE GENOMIC DNA]</scope>
    <source>
        <strain evidence="5 6">PAMC21136</strain>
    </source>
</reference>
<evidence type="ECO:0000256" key="2">
    <source>
        <dbReference type="ARBA" id="ARBA00023295"/>
    </source>
</evidence>
<dbReference type="Proteomes" id="UP000662373">
    <property type="component" value="Unassembled WGS sequence"/>
</dbReference>
<accession>A0A934KUE4</accession>
<gene>
    <name evidence="5" type="ORF">JEM65_12960</name>
</gene>
<feature type="coiled-coil region" evidence="3">
    <location>
        <begin position="26"/>
        <end position="53"/>
    </location>
</feature>
<dbReference type="InterPro" id="IPR017853">
    <property type="entry name" value="GH"/>
</dbReference>
<dbReference type="EMBL" id="JAEHJZ010000032">
    <property type="protein sequence ID" value="MBJ7881546.1"/>
    <property type="molecule type" value="Genomic_DNA"/>
</dbReference>
<keyword evidence="1" id="KW-0378">Hydrolase</keyword>
<dbReference type="InterPro" id="IPR013529">
    <property type="entry name" value="Glyco_hydro_42_N"/>
</dbReference>
<dbReference type="AlphaFoldDB" id="A0A934KUE4"/>
<proteinExistence type="predicted"/>
<evidence type="ECO:0000313" key="5">
    <source>
        <dbReference type="EMBL" id="MBJ7881546.1"/>
    </source>
</evidence>
<keyword evidence="3" id="KW-0175">Coiled coil</keyword>
<dbReference type="GO" id="GO:0004565">
    <property type="term" value="F:beta-galactosidase activity"/>
    <property type="evidence" value="ECO:0007669"/>
    <property type="project" value="InterPro"/>
</dbReference>
<dbReference type="Pfam" id="PF02449">
    <property type="entry name" value="Glyco_hydro_42"/>
    <property type="match status" value="1"/>
</dbReference>
<comment type="caution">
    <text evidence="5">The sequence shown here is derived from an EMBL/GenBank/DDBJ whole genome shotgun (WGS) entry which is preliminary data.</text>
</comment>
<dbReference type="GO" id="GO:0005975">
    <property type="term" value="P:carbohydrate metabolic process"/>
    <property type="evidence" value="ECO:0007669"/>
    <property type="project" value="InterPro"/>
</dbReference>
<evidence type="ECO:0000259" key="4">
    <source>
        <dbReference type="Pfam" id="PF02449"/>
    </source>
</evidence>